<dbReference type="AlphaFoldDB" id="A0A1M8A3X0"/>
<reference evidence="4" key="1">
    <citation type="journal article" date="2017" name="Nucleic Acids Res.">
        <title>Proteogenomics produces comprehensive and highly accurate protein-coding gene annotation in a complete genome assembly of Malassezia sympodialis.</title>
        <authorList>
            <person name="Zhu Y."/>
            <person name="Engstroem P.G."/>
            <person name="Tellgren-Roth C."/>
            <person name="Baudo C.D."/>
            <person name="Kennell J.C."/>
            <person name="Sun S."/>
            <person name="Billmyre R.B."/>
            <person name="Schroeder M.S."/>
            <person name="Andersson A."/>
            <person name="Holm T."/>
            <person name="Sigurgeirsson B."/>
            <person name="Wu G."/>
            <person name="Sankaranarayanan S.R."/>
            <person name="Siddharthan R."/>
            <person name="Sanyal K."/>
            <person name="Lundeberg J."/>
            <person name="Nystedt B."/>
            <person name="Boekhout T."/>
            <person name="Dawson T.L. Jr."/>
            <person name="Heitman J."/>
            <person name="Scheynius A."/>
            <person name="Lehtioe J."/>
        </authorList>
    </citation>
    <scope>NUCLEOTIDE SEQUENCE [LARGE SCALE GENOMIC DNA]</scope>
    <source>
        <strain evidence="4">ATCC 42132</strain>
    </source>
</reference>
<organism evidence="3 4">
    <name type="scientific">Malassezia sympodialis (strain ATCC 42132)</name>
    <name type="common">Atopic eczema-associated yeast</name>
    <dbReference type="NCBI Taxonomy" id="1230383"/>
    <lineage>
        <taxon>Eukaryota</taxon>
        <taxon>Fungi</taxon>
        <taxon>Dikarya</taxon>
        <taxon>Basidiomycota</taxon>
        <taxon>Ustilaginomycotina</taxon>
        <taxon>Malasseziomycetes</taxon>
        <taxon>Malasseziales</taxon>
        <taxon>Malasseziaceae</taxon>
        <taxon>Malassezia</taxon>
    </lineage>
</organism>
<dbReference type="InterPro" id="IPR051702">
    <property type="entry name" value="SH3_domain_YSC84-like"/>
</dbReference>
<evidence type="ECO:0000259" key="2">
    <source>
        <dbReference type="Pfam" id="PF04366"/>
    </source>
</evidence>
<feature type="compositionally biased region" description="Low complexity" evidence="1">
    <location>
        <begin position="281"/>
        <end position="291"/>
    </location>
</feature>
<dbReference type="PANTHER" id="PTHR15629:SF7">
    <property type="entry name" value="YSC84 ACTIN-BINDING DOMAIN-CONTAINING PROTEIN"/>
    <property type="match status" value="1"/>
</dbReference>
<protein>
    <submittedName>
        <fullName evidence="3">Similar to S.cerevisiae protein YSC84 (Actin-binding protein)</fullName>
    </submittedName>
</protein>
<dbReference type="InterPro" id="IPR007461">
    <property type="entry name" value="Ysc84_actin-binding"/>
</dbReference>
<evidence type="ECO:0000313" key="3">
    <source>
        <dbReference type="EMBL" id="SHO77153.1"/>
    </source>
</evidence>
<dbReference type="OMA" id="PTATGDH"/>
<feature type="domain" description="Ysc84 actin-binding" evidence="2">
    <location>
        <begin position="121"/>
        <end position="244"/>
    </location>
</feature>
<feature type="region of interest" description="Disordered" evidence="1">
    <location>
        <begin position="266"/>
        <end position="297"/>
    </location>
</feature>
<gene>
    <name evidence="3" type="ORF">MSYG_1494</name>
</gene>
<dbReference type="OrthoDB" id="443981at2759"/>
<dbReference type="GO" id="GO:0051017">
    <property type="term" value="P:actin filament bundle assembly"/>
    <property type="evidence" value="ECO:0007669"/>
    <property type="project" value="TreeGrafter"/>
</dbReference>
<dbReference type="Pfam" id="PF04366">
    <property type="entry name" value="Ysc84"/>
    <property type="match status" value="1"/>
</dbReference>
<dbReference type="PANTHER" id="PTHR15629">
    <property type="entry name" value="SH3YL1 PROTEIN"/>
    <property type="match status" value="1"/>
</dbReference>
<proteinExistence type="predicted"/>
<dbReference type="GO" id="GO:0051015">
    <property type="term" value="F:actin filament binding"/>
    <property type="evidence" value="ECO:0007669"/>
    <property type="project" value="TreeGrafter"/>
</dbReference>
<dbReference type="GO" id="GO:0051666">
    <property type="term" value="P:actin cortical patch localization"/>
    <property type="evidence" value="ECO:0007669"/>
    <property type="project" value="TreeGrafter"/>
</dbReference>
<dbReference type="Proteomes" id="UP000186303">
    <property type="component" value="Chromosome 2"/>
</dbReference>
<dbReference type="GO" id="GO:0030479">
    <property type="term" value="C:actin cortical patch"/>
    <property type="evidence" value="ECO:0007669"/>
    <property type="project" value="TreeGrafter"/>
</dbReference>
<dbReference type="STRING" id="1230383.A0A1M8A3X0"/>
<evidence type="ECO:0000313" key="4">
    <source>
        <dbReference type="Proteomes" id="UP000186303"/>
    </source>
</evidence>
<dbReference type="CDD" id="cd11525">
    <property type="entry name" value="SYLF_SH3YL1_like"/>
    <property type="match status" value="1"/>
</dbReference>
<dbReference type="InterPro" id="IPR033643">
    <property type="entry name" value="SYLF_SH3YL1-like"/>
</dbReference>
<keyword evidence="4" id="KW-1185">Reference proteome</keyword>
<name>A0A1M8A3X0_MALS4</name>
<sequence>MSYLDRFKTAARKAGEQATTFASRAQTQIGTHARNVHAGFSLPSECQRAANILQSFLADPNNPESALNSIPKSVLLQAKGLAVFTVVKAGFVWSGKAGSGVVMARLPDGSWSAPSCIFTAGVGFGFQIGADLTEFVIVMNTEEAVRSFGLAGNLTIGGNLSTAVGPIGTGTGVSSAILHSSPMFTYSRSKGLYGGLSLEGTVLMENKEANTTFYGQPIPAMDLLLGKVPAPEVASVMYEVVEAAEQVDESGLPDQAYVPHEQFGGLAQALHTEDEHEDESAPAQPASAPMSNEKPAM</sequence>
<accession>A0A1M8A3X0</accession>
<dbReference type="VEuPathDB" id="FungiDB:MSYG_1494"/>
<dbReference type="EMBL" id="LT671822">
    <property type="protein sequence ID" value="SHO77153.1"/>
    <property type="molecule type" value="Genomic_DNA"/>
</dbReference>
<dbReference type="GO" id="GO:0035091">
    <property type="term" value="F:phosphatidylinositol binding"/>
    <property type="evidence" value="ECO:0007669"/>
    <property type="project" value="TreeGrafter"/>
</dbReference>
<evidence type="ECO:0000256" key="1">
    <source>
        <dbReference type="SAM" id="MobiDB-lite"/>
    </source>
</evidence>